<dbReference type="Pfam" id="PF01522">
    <property type="entry name" value="Polysacc_deac_1"/>
    <property type="match status" value="1"/>
</dbReference>
<dbReference type="Gene3D" id="3.20.20.370">
    <property type="entry name" value="Glycoside hydrolase/deacetylase"/>
    <property type="match status" value="1"/>
</dbReference>
<dbReference type="EMBL" id="BMOU01000002">
    <property type="protein sequence ID" value="GGN92160.1"/>
    <property type="molecule type" value="Genomic_DNA"/>
</dbReference>
<dbReference type="SUPFAM" id="SSF88713">
    <property type="entry name" value="Glycoside hydrolase/deacetylase"/>
    <property type="match status" value="1"/>
</dbReference>
<dbReference type="GO" id="GO:0016810">
    <property type="term" value="F:hydrolase activity, acting on carbon-nitrogen (but not peptide) bonds"/>
    <property type="evidence" value="ECO:0007669"/>
    <property type="project" value="InterPro"/>
</dbReference>
<evidence type="ECO:0000313" key="2">
    <source>
        <dbReference type="EMBL" id="GGN92160.1"/>
    </source>
</evidence>
<dbReference type="RefSeq" id="WP_188996269.1">
    <property type="nucleotide sequence ID" value="NZ_BMOU01000002.1"/>
</dbReference>
<keyword evidence="3" id="KW-1185">Reference proteome</keyword>
<dbReference type="Proteomes" id="UP000605784">
    <property type="component" value="Unassembled WGS sequence"/>
</dbReference>
<protein>
    <recommendedName>
        <fullName evidence="1">NodB homology domain-containing protein</fullName>
    </recommendedName>
</protein>
<accession>A0A830GKS4</accession>
<reference evidence="2" key="2">
    <citation type="submission" date="2020-09" db="EMBL/GenBank/DDBJ databases">
        <authorList>
            <person name="Sun Q."/>
            <person name="Ohkuma M."/>
        </authorList>
    </citation>
    <scope>NUCLEOTIDE SEQUENCE</scope>
    <source>
        <strain evidence="2">JCM 17820</strain>
    </source>
</reference>
<evidence type="ECO:0000259" key="1">
    <source>
        <dbReference type="Pfam" id="PF01522"/>
    </source>
</evidence>
<dbReference type="AlphaFoldDB" id="A0A830GKS4"/>
<proteinExistence type="predicted"/>
<sequence length="316" mass="35663">MSDRPGAFVVSLDTELAWGTFDVGKIDRYEPAYREARGVVEDLCTLFDEYEVPATWAVVAHLLEDCGGVHAAGPEPTYPWVDGWHDALPCRTGVDRDLWYAPDIVDRIQSCTVDHEVGLHGYTHMLLGESGCHREAAEREVGTAMAVANDHGLDPQSYVFPRNRIGHRDVLADAGIDVYRGRDARWFERWSLPSLARKPPRYLEEALHRTPPSVWPREREGLLELPGSQVFRPYHDGWQWTHPDSQRRRTVAGLDRAAATGGIFHLRFHPFDLGFDRERLLGVFESILAHAESLSIEGALVPMTMSDAATEYHAER</sequence>
<reference evidence="2" key="1">
    <citation type="journal article" date="2014" name="Int. J. Syst. Evol. Microbiol.">
        <title>Complete genome sequence of Corynebacterium casei LMG S-19264T (=DSM 44701T), isolated from a smear-ripened cheese.</title>
        <authorList>
            <consortium name="US DOE Joint Genome Institute (JGI-PGF)"/>
            <person name="Walter F."/>
            <person name="Albersmeier A."/>
            <person name="Kalinowski J."/>
            <person name="Ruckert C."/>
        </authorList>
    </citation>
    <scope>NUCLEOTIDE SEQUENCE</scope>
    <source>
        <strain evidence="2">JCM 17820</strain>
    </source>
</reference>
<evidence type="ECO:0000313" key="3">
    <source>
        <dbReference type="Proteomes" id="UP000605784"/>
    </source>
</evidence>
<dbReference type="InterPro" id="IPR002509">
    <property type="entry name" value="NODB_dom"/>
</dbReference>
<feature type="domain" description="NodB homology" evidence="1">
    <location>
        <begin position="17"/>
        <end position="138"/>
    </location>
</feature>
<comment type="caution">
    <text evidence="2">The sequence shown here is derived from an EMBL/GenBank/DDBJ whole genome shotgun (WGS) entry which is preliminary data.</text>
</comment>
<gene>
    <name evidence="2" type="ORF">GCM10009030_16100</name>
</gene>
<dbReference type="GO" id="GO:0005975">
    <property type="term" value="P:carbohydrate metabolic process"/>
    <property type="evidence" value="ECO:0007669"/>
    <property type="project" value="InterPro"/>
</dbReference>
<organism evidence="2 3">
    <name type="scientific">Haloarcula pellucida</name>
    <dbReference type="NCBI Taxonomy" id="1427151"/>
    <lineage>
        <taxon>Archaea</taxon>
        <taxon>Methanobacteriati</taxon>
        <taxon>Methanobacteriota</taxon>
        <taxon>Stenosarchaea group</taxon>
        <taxon>Halobacteria</taxon>
        <taxon>Halobacteriales</taxon>
        <taxon>Haloarculaceae</taxon>
        <taxon>Haloarcula</taxon>
    </lineage>
</organism>
<dbReference type="InterPro" id="IPR011330">
    <property type="entry name" value="Glyco_hydro/deAcase_b/a-brl"/>
</dbReference>
<name>A0A830GKS4_9EURY</name>